<feature type="chain" id="PRO_5043359269" description="Neprosin domain-containing protein" evidence="5">
    <location>
        <begin position="20"/>
        <end position="255"/>
    </location>
</feature>
<dbReference type="EMBL" id="CANTFM010000121">
    <property type="protein sequence ID" value="CAI5712469.1"/>
    <property type="molecule type" value="Genomic_DNA"/>
</dbReference>
<dbReference type="PANTHER" id="PTHR33657:SF8">
    <property type="entry name" value="DOMAIN PROTEIN, PUTATIVE (AFU_ORTHOLOGUE AFUA_5G00600)-RELATED"/>
    <property type="match status" value="1"/>
</dbReference>
<feature type="signal peptide" evidence="5">
    <location>
        <begin position="1"/>
        <end position="19"/>
    </location>
</feature>
<dbReference type="InterPro" id="IPR008701">
    <property type="entry name" value="NPP1"/>
</dbReference>
<dbReference type="Pfam" id="PF05630">
    <property type="entry name" value="NPP1"/>
    <property type="match status" value="1"/>
</dbReference>
<proteinExistence type="inferred from homology"/>
<name>A0AAV0T0W6_9STRA</name>
<evidence type="ECO:0000256" key="1">
    <source>
        <dbReference type="ARBA" id="ARBA00004613"/>
    </source>
</evidence>
<organism evidence="6 7">
    <name type="scientific">Peronospora destructor</name>
    <dbReference type="NCBI Taxonomy" id="86335"/>
    <lineage>
        <taxon>Eukaryota</taxon>
        <taxon>Sar</taxon>
        <taxon>Stramenopiles</taxon>
        <taxon>Oomycota</taxon>
        <taxon>Peronosporomycetes</taxon>
        <taxon>Peronosporales</taxon>
        <taxon>Peronosporaceae</taxon>
        <taxon>Peronospora</taxon>
    </lineage>
</organism>
<evidence type="ECO:0000313" key="7">
    <source>
        <dbReference type="Proteomes" id="UP001162029"/>
    </source>
</evidence>
<evidence type="ECO:0000256" key="4">
    <source>
        <dbReference type="ARBA" id="ARBA00023026"/>
    </source>
</evidence>
<comment type="similarity">
    <text evidence="2">Belongs to the Necrosis inducing protein (NPP1) family.</text>
</comment>
<keyword evidence="7" id="KW-1185">Reference proteome</keyword>
<dbReference type="PIRSF" id="PIRSF029958">
    <property type="entry name" value="Necrosis-inducing_protein"/>
    <property type="match status" value="1"/>
</dbReference>
<evidence type="ECO:0000256" key="3">
    <source>
        <dbReference type="ARBA" id="ARBA00022525"/>
    </source>
</evidence>
<protein>
    <recommendedName>
        <fullName evidence="8">Neprosin domain-containing protein</fullName>
    </recommendedName>
</protein>
<dbReference type="AlphaFoldDB" id="A0AAV0T0W6"/>
<evidence type="ECO:0000313" key="6">
    <source>
        <dbReference type="EMBL" id="CAI5712469.1"/>
    </source>
</evidence>
<evidence type="ECO:0000256" key="2">
    <source>
        <dbReference type="ARBA" id="ARBA00009520"/>
    </source>
</evidence>
<keyword evidence="5" id="KW-0732">Signal</keyword>
<comment type="subcellular location">
    <subcellularLocation>
        <location evidence="1">Secreted</location>
    </subcellularLocation>
</comment>
<gene>
    <name evidence="6" type="ORF">PDE001_LOCUS797</name>
</gene>
<sequence>MNLCVLLLAVALSLGKTEAHLVLNHNDIQPFPQPKPVTAFQKTAVKFKPQLKITDGCHPYPAVQKDGAVSSGLKWSGKQDGDCTGSKLGSQIYARSALYKNKLGLVYAWYFPKGKAPTTAISFGFSGHRHNWGYIVLWLDNVDVETPDIDNTSIVGVAMSASWGHDKTFSVARYMNGTSIKVEYYSADILGTTALQLTEEGGEFQDLITWDQLPKLAQHSLNDVEWGSSMFHFAGTRMPLKDGVIDEVLAATWPF</sequence>
<keyword evidence="4" id="KW-0843">Virulence</keyword>
<dbReference type="PANTHER" id="PTHR33657">
    <property type="entry name" value="DOMAIN PROTEIN, PUTATIVE (AFU_ORTHOLOGUE AFUA_5G00600)-RELATED"/>
    <property type="match status" value="1"/>
</dbReference>
<dbReference type="Proteomes" id="UP001162029">
    <property type="component" value="Unassembled WGS sequence"/>
</dbReference>
<accession>A0AAV0T0W6</accession>
<reference evidence="6" key="1">
    <citation type="submission" date="2022-12" db="EMBL/GenBank/DDBJ databases">
        <authorList>
            <person name="Webb A."/>
        </authorList>
    </citation>
    <scope>NUCLEOTIDE SEQUENCE</scope>
    <source>
        <strain evidence="6">Pd1</strain>
    </source>
</reference>
<keyword evidence="3" id="KW-0964">Secreted</keyword>
<evidence type="ECO:0000256" key="5">
    <source>
        <dbReference type="SAM" id="SignalP"/>
    </source>
</evidence>
<evidence type="ECO:0008006" key="8">
    <source>
        <dbReference type="Google" id="ProtNLM"/>
    </source>
</evidence>
<comment type="caution">
    <text evidence="6">The sequence shown here is derived from an EMBL/GenBank/DDBJ whole genome shotgun (WGS) entry which is preliminary data.</text>
</comment>
<dbReference type="GO" id="GO:0005576">
    <property type="term" value="C:extracellular region"/>
    <property type="evidence" value="ECO:0007669"/>
    <property type="project" value="UniProtKB-SubCell"/>
</dbReference>